<gene>
    <name evidence="2" type="ORF">BCIN_11g06190</name>
</gene>
<dbReference type="AlphaFoldDB" id="A0A384JXU3"/>
<evidence type="ECO:0000313" key="3">
    <source>
        <dbReference type="Proteomes" id="UP000001798"/>
    </source>
</evidence>
<protein>
    <recommendedName>
        <fullName evidence="1">2EXR domain-containing protein</fullName>
    </recommendedName>
</protein>
<dbReference type="KEGG" id="bfu:BCIN_11g06190"/>
<dbReference type="OrthoDB" id="3524954at2759"/>
<dbReference type="Proteomes" id="UP000001798">
    <property type="component" value="Chromosome 11"/>
</dbReference>
<dbReference type="VEuPathDB" id="FungiDB:Bcin11g06190"/>
<keyword evidence="3" id="KW-1185">Reference proteome</keyword>
<accession>A0A384JXU3</accession>
<dbReference type="RefSeq" id="XP_024551925.1">
    <property type="nucleotide sequence ID" value="XM_024696121.1"/>
</dbReference>
<organism evidence="2 3">
    <name type="scientific">Botryotinia fuckeliana (strain B05.10)</name>
    <name type="common">Noble rot fungus</name>
    <name type="synonym">Botrytis cinerea</name>
    <dbReference type="NCBI Taxonomy" id="332648"/>
    <lineage>
        <taxon>Eukaryota</taxon>
        <taxon>Fungi</taxon>
        <taxon>Dikarya</taxon>
        <taxon>Ascomycota</taxon>
        <taxon>Pezizomycotina</taxon>
        <taxon>Leotiomycetes</taxon>
        <taxon>Helotiales</taxon>
        <taxon>Sclerotiniaceae</taxon>
        <taxon>Botrytis</taxon>
    </lineage>
</organism>
<proteinExistence type="predicted"/>
<dbReference type="PANTHER" id="PTHR35910">
    <property type="entry name" value="2EXR DOMAIN-CONTAINING PROTEIN"/>
    <property type="match status" value="1"/>
</dbReference>
<reference evidence="2 3" key="3">
    <citation type="journal article" date="2017" name="Mol. Plant Pathol.">
        <title>A gapless genome sequence of the fungus Botrytis cinerea.</title>
        <authorList>
            <person name="Van Kan J.A."/>
            <person name="Stassen J.H."/>
            <person name="Mosbach A."/>
            <person name="Van Der Lee T.A."/>
            <person name="Faino L."/>
            <person name="Farmer A.D."/>
            <person name="Papasotiriou D.G."/>
            <person name="Zhou S."/>
            <person name="Seidl M.F."/>
            <person name="Cottam E."/>
            <person name="Edel D."/>
            <person name="Hahn M."/>
            <person name="Schwartz D.C."/>
            <person name="Dietrich R.A."/>
            <person name="Widdison S."/>
            <person name="Scalliet G."/>
        </authorList>
    </citation>
    <scope>NUCLEOTIDE SEQUENCE [LARGE SCALE GENOMIC DNA]</scope>
    <source>
        <strain evidence="2 3">B05.10</strain>
    </source>
</reference>
<sequence>MDCFPPKKRICLDLHHYAIPTTSADSDIAVQQDFNVPQQRETSLDRFNLFRWLPKELQLEIWKVAAADIDAQIVTIDTKVHPINEELQVNQYHRGTAYTHKNSASVDTATTSLTAQYRIPSLLHACADAREVALKYYRPVFGREIGGAPIYIAIDNLRASDTICFKNLNALKMLRSCTRNFNQSEKNDMDFIKSAIVCMEVHNGHRENYRSIRWITSSLREVSTLWIAQEKSHIHSHKQNLTAFIVKHLSHLLAEVMIEQHATLQQKEKFVDLDSLFDEIIRCVENTNHSIATYGFELPQARITSVDELNRISEQSFGTGARSLASLDYLQKLLR</sequence>
<reference evidence="2 3" key="2">
    <citation type="journal article" date="2012" name="Eukaryot. Cell">
        <title>Genome update of Botrytis cinerea strains B05.10 and T4.</title>
        <authorList>
            <person name="Staats M."/>
            <person name="van Kan J.A."/>
        </authorList>
    </citation>
    <scope>NUCLEOTIDE SEQUENCE [LARGE SCALE GENOMIC DNA]</scope>
    <source>
        <strain evidence="2 3">B05.10</strain>
    </source>
</reference>
<dbReference type="InterPro" id="IPR045518">
    <property type="entry name" value="2EXR"/>
</dbReference>
<dbReference type="PANTHER" id="PTHR35910:SF6">
    <property type="entry name" value="2EXR DOMAIN-CONTAINING PROTEIN"/>
    <property type="match status" value="1"/>
</dbReference>
<evidence type="ECO:0000259" key="1">
    <source>
        <dbReference type="Pfam" id="PF20150"/>
    </source>
</evidence>
<feature type="domain" description="2EXR" evidence="1">
    <location>
        <begin position="47"/>
        <end position="153"/>
    </location>
</feature>
<evidence type="ECO:0000313" key="2">
    <source>
        <dbReference type="EMBL" id="ATZ55358.1"/>
    </source>
</evidence>
<dbReference type="Pfam" id="PF20150">
    <property type="entry name" value="2EXR"/>
    <property type="match status" value="1"/>
</dbReference>
<dbReference type="GeneID" id="5428790"/>
<name>A0A384JXU3_BOTFB</name>
<dbReference type="EMBL" id="CP009815">
    <property type="protein sequence ID" value="ATZ55358.1"/>
    <property type="molecule type" value="Genomic_DNA"/>
</dbReference>
<reference evidence="2 3" key="1">
    <citation type="journal article" date="2011" name="PLoS Genet.">
        <title>Genomic analysis of the necrotrophic fungal pathogens Sclerotinia sclerotiorum and Botrytis cinerea.</title>
        <authorList>
            <person name="Amselem J."/>
            <person name="Cuomo C.A."/>
            <person name="van Kan J.A."/>
            <person name="Viaud M."/>
            <person name="Benito E.P."/>
            <person name="Couloux A."/>
            <person name="Coutinho P.M."/>
            <person name="de Vries R.P."/>
            <person name="Dyer P.S."/>
            <person name="Fillinger S."/>
            <person name="Fournier E."/>
            <person name="Gout L."/>
            <person name="Hahn M."/>
            <person name="Kohn L."/>
            <person name="Lapalu N."/>
            <person name="Plummer K.M."/>
            <person name="Pradier J.M."/>
            <person name="Quevillon E."/>
            <person name="Sharon A."/>
            <person name="Simon A."/>
            <person name="ten Have A."/>
            <person name="Tudzynski B."/>
            <person name="Tudzynski P."/>
            <person name="Wincker P."/>
            <person name="Andrew M."/>
            <person name="Anthouard V."/>
            <person name="Beever R.E."/>
            <person name="Beffa R."/>
            <person name="Benoit I."/>
            <person name="Bouzid O."/>
            <person name="Brault B."/>
            <person name="Chen Z."/>
            <person name="Choquer M."/>
            <person name="Collemare J."/>
            <person name="Cotton P."/>
            <person name="Danchin E.G."/>
            <person name="Da Silva C."/>
            <person name="Gautier A."/>
            <person name="Giraud C."/>
            <person name="Giraud T."/>
            <person name="Gonzalez C."/>
            <person name="Grossetete S."/>
            <person name="Guldener U."/>
            <person name="Henrissat B."/>
            <person name="Howlett B.J."/>
            <person name="Kodira C."/>
            <person name="Kretschmer M."/>
            <person name="Lappartient A."/>
            <person name="Leroch M."/>
            <person name="Levis C."/>
            <person name="Mauceli E."/>
            <person name="Neuveglise C."/>
            <person name="Oeser B."/>
            <person name="Pearson M."/>
            <person name="Poulain J."/>
            <person name="Poussereau N."/>
            <person name="Quesneville H."/>
            <person name="Rascle C."/>
            <person name="Schumacher J."/>
            <person name="Segurens B."/>
            <person name="Sexton A."/>
            <person name="Silva E."/>
            <person name="Sirven C."/>
            <person name="Soanes D.M."/>
            <person name="Talbot N.J."/>
            <person name="Templeton M."/>
            <person name="Yandava C."/>
            <person name="Yarden O."/>
            <person name="Zeng Q."/>
            <person name="Rollins J.A."/>
            <person name="Lebrun M.H."/>
            <person name="Dickman M."/>
        </authorList>
    </citation>
    <scope>NUCLEOTIDE SEQUENCE [LARGE SCALE GENOMIC DNA]</scope>
    <source>
        <strain evidence="2 3">B05.10</strain>
    </source>
</reference>